<dbReference type="PANTHER" id="PTHR32054">
    <property type="entry name" value="HEAVY CHAIN, PUTATIVE, EXPRESSED-RELATED-RELATED"/>
    <property type="match status" value="1"/>
</dbReference>
<dbReference type="HOGENOM" id="CLU_029669_0_0_1"/>
<comment type="similarity">
    <text evidence="1">Belongs to the WEB family.</text>
</comment>
<dbReference type="InParanoid" id="C5WTP5"/>
<evidence type="ECO:0000256" key="4">
    <source>
        <dbReference type="SAM" id="MobiDB-lite"/>
    </source>
</evidence>
<keyword evidence="2 3" id="KW-0175">Coiled coil</keyword>
<dbReference type="eggNOG" id="ENOG502QWB1">
    <property type="taxonomic scope" value="Eukaryota"/>
</dbReference>
<feature type="region of interest" description="Disordered" evidence="4">
    <location>
        <begin position="443"/>
        <end position="468"/>
    </location>
</feature>
<dbReference type="Proteomes" id="UP000000768">
    <property type="component" value="Chromosome 1"/>
</dbReference>
<gene>
    <name evidence="5" type="ORF">SORBI_3001G461500</name>
</gene>
<dbReference type="GO" id="GO:0009904">
    <property type="term" value="P:chloroplast accumulation movement"/>
    <property type="evidence" value="ECO:0000318"/>
    <property type="project" value="GO_Central"/>
</dbReference>
<feature type="coiled-coil region" evidence="3">
    <location>
        <begin position="112"/>
        <end position="146"/>
    </location>
</feature>
<feature type="compositionally biased region" description="Low complexity" evidence="4">
    <location>
        <begin position="590"/>
        <end position="610"/>
    </location>
</feature>
<evidence type="ECO:0000256" key="2">
    <source>
        <dbReference type="ARBA" id="ARBA00023054"/>
    </source>
</evidence>
<dbReference type="PANTHER" id="PTHR32054:SF17">
    <property type="entry name" value="EXPRESSED PROTEIN"/>
    <property type="match status" value="1"/>
</dbReference>
<organism evidence="5 6">
    <name type="scientific">Sorghum bicolor</name>
    <name type="common">Sorghum</name>
    <name type="synonym">Sorghum vulgare</name>
    <dbReference type="NCBI Taxonomy" id="4558"/>
    <lineage>
        <taxon>Eukaryota</taxon>
        <taxon>Viridiplantae</taxon>
        <taxon>Streptophyta</taxon>
        <taxon>Embryophyta</taxon>
        <taxon>Tracheophyta</taxon>
        <taxon>Spermatophyta</taxon>
        <taxon>Magnoliopsida</taxon>
        <taxon>Liliopsida</taxon>
        <taxon>Poales</taxon>
        <taxon>Poaceae</taxon>
        <taxon>PACMAD clade</taxon>
        <taxon>Panicoideae</taxon>
        <taxon>Andropogonodae</taxon>
        <taxon>Andropogoneae</taxon>
        <taxon>Sorghinae</taxon>
        <taxon>Sorghum</taxon>
    </lineage>
</organism>
<feature type="compositionally biased region" description="Low complexity" evidence="4">
    <location>
        <begin position="452"/>
        <end position="464"/>
    </location>
</feature>
<dbReference type="GO" id="GO:0005829">
    <property type="term" value="C:cytosol"/>
    <property type="evidence" value="ECO:0000318"/>
    <property type="project" value="GO_Central"/>
</dbReference>
<dbReference type="AlphaFoldDB" id="C5WTP5"/>
<name>C5WTP5_SORBI</name>
<evidence type="ECO:0000313" key="6">
    <source>
        <dbReference type="Proteomes" id="UP000000768"/>
    </source>
</evidence>
<dbReference type="EMBL" id="CM000760">
    <property type="protein sequence ID" value="EER92660.1"/>
    <property type="molecule type" value="Genomic_DNA"/>
</dbReference>
<evidence type="ECO:0000256" key="1">
    <source>
        <dbReference type="ARBA" id="ARBA00005485"/>
    </source>
</evidence>
<dbReference type="OrthoDB" id="673185at2759"/>
<sequence>MAEIDTTPLESVKAAVDLFDRGSDQSRLSPDGNEEDQIAVLTKELATCKLQLEVRESQHKQATMQIEALQKAVQELSGQHEKECMDAHLRIAQLEAENISIMSRQSETDGECEALRGELAVVRRDLDAARASVAFVLREVEDMETRAILEREGTKDALARILQLNETVLSSAVAAIRAEEERSVFFQESTLQLLDSDRNLEVVRRQIEMMERMEMELLAKTVEVEYLQAELKQAKEIYVSPQKPRDSDATTVLSAAGCSNLDGRHDQVQVLGRETAVEDAEAEPEFTFQHSPGLSFVSDEIFRKDCQVVVPSGGSEMEIGTSEDLAESENKQGAAVMVGDTTVAEGNSDAQDTRCLIAKISGEDNYANQPRVRFKCIEAEPAESDGALADFTVCQGNDAPVQDHVETRADASFVLESSKDDFQSMHSDVKDVISIAEVDKVARASNQEPRAEPAAAPTTSTPREGSSDTCAFATEVVSKDEDEFYTKELEPEPAGQGAKQLDGYVLVSKGSDAGADVAVKDKQLDEARTEISDLRFSLEEAVRRAELAEEAKVALERELREEIRRKHTPSRRRATSDSEAGRRPAREGARPTTPAQPRPTSSSTSGTPSRALRSARPGGEDMPTPRCLTLGKVLNMKYK</sequence>
<dbReference type="KEGG" id="sbi:8081849"/>
<proteinExistence type="inferred from homology"/>
<evidence type="ECO:0000256" key="3">
    <source>
        <dbReference type="SAM" id="Coils"/>
    </source>
</evidence>
<accession>C5WTP5</accession>
<dbReference type="GO" id="GO:0009903">
    <property type="term" value="P:chloroplast avoidance movement"/>
    <property type="evidence" value="ECO:0000318"/>
    <property type="project" value="GO_Central"/>
</dbReference>
<evidence type="ECO:0000313" key="5">
    <source>
        <dbReference type="EMBL" id="EER92660.1"/>
    </source>
</evidence>
<keyword evidence="6" id="KW-1185">Reference proteome</keyword>
<reference evidence="6" key="2">
    <citation type="journal article" date="2018" name="Plant J.">
        <title>The Sorghum bicolor reference genome: improved assembly, gene annotations, a transcriptome atlas, and signatures of genome organization.</title>
        <authorList>
            <person name="McCormick R.F."/>
            <person name="Truong S.K."/>
            <person name="Sreedasyam A."/>
            <person name="Jenkins J."/>
            <person name="Shu S."/>
            <person name="Sims D."/>
            <person name="Kennedy M."/>
            <person name="Amirebrahimi M."/>
            <person name="Weers B.D."/>
            <person name="McKinley B."/>
            <person name="Mattison A."/>
            <person name="Morishige D.T."/>
            <person name="Grimwood J."/>
            <person name="Schmutz J."/>
            <person name="Mullet J.E."/>
        </authorList>
    </citation>
    <scope>NUCLEOTIDE SEQUENCE [LARGE SCALE GENOMIC DNA]</scope>
    <source>
        <strain evidence="6">cv. BTx623</strain>
    </source>
</reference>
<protein>
    <submittedName>
        <fullName evidence="5">Uncharacterized protein</fullName>
    </submittedName>
</protein>
<reference evidence="5 6" key="1">
    <citation type="journal article" date="2009" name="Nature">
        <title>The Sorghum bicolor genome and the diversification of grasses.</title>
        <authorList>
            <person name="Paterson A.H."/>
            <person name="Bowers J.E."/>
            <person name="Bruggmann R."/>
            <person name="Dubchak I."/>
            <person name="Grimwood J."/>
            <person name="Gundlach H."/>
            <person name="Haberer G."/>
            <person name="Hellsten U."/>
            <person name="Mitros T."/>
            <person name="Poliakov A."/>
            <person name="Schmutz J."/>
            <person name="Spannagl M."/>
            <person name="Tang H."/>
            <person name="Wang X."/>
            <person name="Wicker T."/>
            <person name="Bharti A.K."/>
            <person name="Chapman J."/>
            <person name="Feltus F.A."/>
            <person name="Gowik U."/>
            <person name="Grigoriev I.V."/>
            <person name="Lyons E."/>
            <person name="Maher C.A."/>
            <person name="Martis M."/>
            <person name="Narechania A."/>
            <person name="Otillar R.P."/>
            <person name="Penning B.W."/>
            <person name="Salamov A.A."/>
            <person name="Wang Y."/>
            <person name="Zhang L."/>
            <person name="Carpita N.C."/>
            <person name="Freeling M."/>
            <person name="Gingle A.R."/>
            <person name="Hash C.T."/>
            <person name="Keller B."/>
            <person name="Klein P."/>
            <person name="Kresovich S."/>
            <person name="McCann M.C."/>
            <person name="Ming R."/>
            <person name="Peterson D.G."/>
            <person name="Mehboob-ur-Rahman"/>
            <person name="Ware D."/>
            <person name="Westhoff P."/>
            <person name="Mayer K.F."/>
            <person name="Messing J."/>
            <person name="Rokhsar D.S."/>
        </authorList>
    </citation>
    <scope>NUCLEOTIDE SEQUENCE [LARGE SCALE GENOMIC DNA]</scope>
    <source>
        <strain evidence="6">cv. BTx623</strain>
    </source>
</reference>
<dbReference type="STRING" id="4558.C5WTP5"/>
<dbReference type="OMA" id="EFTFQHS"/>
<dbReference type="Gramene" id="EER92660">
    <property type="protein sequence ID" value="EER92660"/>
    <property type="gene ID" value="SORBI_3001G461500"/>
</dbReference>
<feature type="compositionally biased region" description="Basic and acidic residues" evidence="4">
    <location>
        <begin position="574"/>
        <end position="589"/>
    </location>
</feature>
<feature type="region of interest" description="Disordered" evidence="4">
    <location>
        <begin position="557"/>
        <end position="639"/>
    </location>
</feature>
<feature type="coiled-coil region" evidence="3">
    <location>
        <begin position="52"/>
        <end position="79"/>
    </location>
</feature>